<dbReference type="InterPro" id="IPR023343">
    <property type="entry name" value="Penicillin_amidase_dom1"/>
</dbReference>
<proteinExistence type="inferred from homology"/>
<dbReference type="SUPFAM" id="SSF56235">
    <property type="entry name" value="N-terminal nucleophile aminohydrolases (Ntn hydrolases)"/>
    <property type="match status" value="1"/>
</dbReference>
<dbReference type="InterPro" id="IPR029055">
    <property type="entry name" value="Ntn_hydrolases_N"/>
</dbReference>
<dbReference type="InterPro" id="IPR002692">
    <property type="entry name" value="S45"/>
</dbReference>
<keyword evidence="2" id="KW-0732">Signal</keyword>
<dbReference type="PIRSF" id="PIRSF001227">
    <property type="entry name" value="Pen_acylase"/>
    <property type="match status" value="1"/>
</dbReference>
<dbReference type="Proteomes" id="UP000319023">
    <property type="component" value="Unassembled WGS sequence"/>
</dbReference>
<sequence>MMIKKISSATLLFAVFIVMLSSCSIIEKNPSYKISNQYNVLINRDFWGIPYIKGQSDQDVAYGIGLVHAEDAYDDLVELMPLYRGENALYNGLDSIDTDYLVRLLKVHSKVENIGKKQLSQNILSMAQAYADGVNMYANQHPDKVNLSIHPVTKEDVLAGSYIQHLFFAGLDRDLAQMASQDKTSIPTGSNAIAINSIKADANAAYLLINSHQPLSGPVGWYELNIESKSGWHGHGGNFPGSFLINVGFNKDIGWGATVNRPDVMDIYELTINPKNSNQYLLDGKWESFEVEEDNLAFKLFGFFRWSAKQKFRYSKFGPVLELQGKYFALRHINQNSFNEIEGWYEIGNTSSVKEFEKQLAKRKIPSFNFVTMDSDRNIGYFYNGRIPNRHDAAKARQIIKSSSSMDIWDENDLVNDLPKFINPSNGWIQSTNQNPFLVMGDYSSDKKSVKKNVHFEQRLTNRSYVANELLSKDESIDLNQFIRIKFDNSYSKNSRQYKYLESIKQYDKDLELALLNWNGKTDFNNTDAALGMCFMAQEWISEMNNKPTPTYQAAKEECDNLFKEIQRNYFDPWGNINTISRGSRTYPIQGSVDTLRAVYGSPSPSTKSLNMSGGDGLFFIIAEQDSGKIIYGMHNYGSSRDKSSVHYSDQTFLFSKEALRYIPTSL</sequence>
<dbReference type="GO" id="GO:0046872">
    <property type="term" value="F:metal ion binding"/>
    <property type="evidence" value="ECO:0007669"/>
    <property type="project" value="UniProtKB-KW"/>
</dbReference>
<organism evidence="7 8">
    <name type="scientific">SAR86 cluster bacterium</name>
    <dbReference type="NCBI Taxonomy" id="2030880"/>
    <lineage>
        <taxon>Bacteria</taxon>
        <taxon>Pseudomonadati</taxon>
        <taxon>Pseudomonadota</taxon>
        <taxon>Gammaproteobacteria</taxon>
        <taxon>SAR86 cluster</taxon>
    </lineage>
</organism>
<accession>A0A520LTV0</accession>
<keyword evidence="4" id="KW-0865">Zymogen</keyword>
<dbReference type="InterPro" id="IPR043147">
    <property type="entry name" value="Penicillin_amidase_A-knob"/>
</dbReference>
<feature type="active site" description="Nucleophile" evidence="5">
    <location>
        <position position="190"/>
    </location>
</feature>
<name>A0A520LTV0_9GAMM</name>
<evidence type="ECO:0000256" key="1">
    <source>
        <dbReference type="ARBA" id="ARBA00006586"/>
    </source>
</evidence>
<evidence type="ECO:0000313" key="8">
    <source>
        <dbReference type="Proteomes" id="UP000319023"/>
    </source>
</evidence>
<keyword evidence="6" id="KW-0479">Metal-binding</keyword>
<reference evidence="7 8" key="1">
    <citation type="submission" date="2019-02" db="EMBL/GenBank/DDBJ databases">
        <title>Prokaryotic population dynamics and viral predation in marine succession experiment using metagenomics: the confinement effect.</title>
        <authorList>
            <person name="Haro-Moreno J.M."/>
            <person name="Rodriguez-Valera F."/>
            <person name="Lopez-Perez M."/>
        </authorList>
    </citation>
    <scope>NUCLEOTIDE SEQUENCE [LARGE SCALE GENOMIC DNA]</scope>
    <source>
        <strain evidence="7">MED-G168</strain>
    </source>
</reference>
<dbReference type="GO" id="GO:0016811">
    <property type="term" value="F:hydrolase activity, acting on carbon-nitrogen (but not peptide) bonds, in linear amides"/>
    <property type="evidence" value="ECO:0007669"/>
    <property type="project" value="InterPro"/>
</dbReference>
<comment type="caution">
    <text evidence="7">The sequence shown here is derived from an EMBL/GenBank/DDBJ whole genome shotgun (WGS) entry which is preliminary data.</text>
</comment>
<evidence type="ECO:0000256" key="3">
    <source>
        <dbReference type="ARBA" id="ARBA00022801"/>
    </source>
</evidence>
<keyword evidence="6" id="KW-0106">Calcium</keyword>
<evidence type="ECO:0000256" key="2">
    <source>
        <dbReference type="ARBA" id="ARBA00022729"/>
    </source>
</evidence>
<comment type="similarity">
    <text evidence="1">Belongs to the peptidase S45 family.</text>
</comment>
<dbReference type="InterPro" id="IPR043146">
    <property type="entry name" value="Penicillin_amidase_N_B-knob"/>
</dbReference>
<dbReference type="Gene3D" id="3.60.20.10">
    <property type="entry name" value="Glutamine Phosphoribosylpyrophosphate, subunit 1, domain 1"/>
    <property type="match status" value="1"/>
</dbReference>
<dbReference type="Gene3D" id="1.10.1400.10">
    <property type="match status" value="1"/>
</dbReference>
<dbReference type="PANTHER" id="PTHR34218">
    <property type="entry name" value="PEPTIDASE S45 PENICILLIN AMIDASE"/>
    <property type="match status" value="1"/>
</dbReference>
<dbReference type="Pfam" id="PF01804">
    <property type="entry name" value="Penicil_amidase"/>
    <property type="match status" value="1"/>
</dbReference>
<evidence type="ECO:0000313" key="7">
    <source>
        <dbReference type="EMBL" id="RZO12384.1"/>
    </source>
</evidence>
<dbReference type="PROSITE" id="PS51257">
    <property type="entry name" value="PROKAR_LIPOPROTEIN"/>
    <property type="match status" value="1"/>
</dbReference>
<comment type="cofactor">
    <cofactor evidence="6">
        <name>Ca(2+)</name>
        <dbReference type="ChEBI" id="CHEBI:29108"/>
    </cofactor>
    <text evidence="6">Binds 1 Ca(2+) ion per dimer.</text>
</comment>
<dbReference type="InterPro" id="IPR014395">
    <property type="entry name" value="Pen/GL7ACA/AHL_acylase"/>
</dbReference>
<evidence type="ECO:0000256" key="6">
    <source>
        <dbReference type="PIRSR" id="PIRSR001227-2"/>
    </source>
</evidence>
<gene>
    <name evidence="7" type="ORF">EVB01_00580</name>
</gene>
<dbReference type="AlphaFoldDB" id="A0A520LTV0"/>
<dbReference type="Gene3D" id="1.10.439.10">
    <property type="entry name" value="Penicillin Amidohydrolase, domain 1"/>
    <property type="match status" value="1"/>
</dbReference>
<dbReference type="Gene3D" id="2.30.120.10">
    <property type="match status" value="1"/>
</dbReference>
<dbReference type="EMBL" id="SHBN01000005">
    <property type="protein sequence ID" value="RZO12384.1"/>
    <property type="molecule type" value="Genomic_DNA"/>
</dbReference>
<evidence type="ECO:0000256" key="5">
    <source>
        <dbReference type="PIRSR" id="PIRSR001227-1"/>
    </source>
</evidence>
<evidence type="ECO:0000256" key="4">
    <source>
        <dbReference type="ARBA" id="ARBA00023145"/>
    </source>
</evidence>
<feature type="binding site" evidence="6">
    <location>
        <position position="263"/>
    </location>
    <ligand>
        <name>Ca(2+)</name>
        <dbReference type="ChEBI" id="CHEBI:29108"/>
    </ligand>
</feature>
<evidence type="ECO:0008006" key="9">
    <source>
        <dbReference type="Google" id="ProtNLM"/>
    </source>
</evidence>
<feature type="binding site" evidence="6">
    <location>
        <position position="266"/>
    </location>
    <ligand>
        <name>Ca(2+)</name>
        <dbReference type="ChEBI" id="CHEBI:29108"/>
    </ligand>
</feature>
<protein>
    <recommendedName>
        <fullName evidence="9">Acylase</fullName>
    </recommendedName>
</protein>
<dbReference type="GO" id="GO:0017000">
    <property type="term" value="P:antibiotic biosynthetic process"/>
    <property type="evidence" value="ECO:0007669"/>
    <property type="project" value="InterPro"/>
</dbReference>
<dbReference type="PANTHER" id="PTHR34218:SF3">
    <property type="entry name" value="ACYL-HOMOSERINE LACTONE ACYLASE PVDQ"/>
    <property type="match status" value="1"/>
</dbReference>
<keyword evidence="3" id="KW-0378">Hydrolase</keyword>